<organism evidence="1 2">
    <name type="scientific">Dendrolimus kikuchii</name>
    <dbReference type="NCBI Taxonomy" id="765133"/>
    <lineage>
        <taxon>Eukaryota</taxon>
        <taxon>Metazoa</taxon>
        <taxon>Ecdysozoa</taxon>
        <taxon>Arthropoda</taxon>
        <taxon>Hexapoda</taxon>
        <taxon>Insecta</taxon>
        <taxon>Pterygota</taxon>
        <taxon>Neoptera</taxon>
        <taxon>Endopterygota</taxon>
        <taxon>Lepidoptera</taxon>
        <taxon>Glossata</taxon>
        <taxon>Ditrysia</taxon>
        <taxon>Bombycoidea</taxon>
        <taxon>Lasiocampidae</taxon>
        <taxon>Dendrolimus</taxon>
    </lineage>
</organism>
<name>A0ACC1D8G5_9NEOP</name>
<evidence type="ECO:0000313" key="2">
    <source>
        <dbReference type="Proteomes" id="UP000824533"/>
    </source>
</evidence>
<proteinExistence type="predicted"/>
<reference evidence="1 2" key="1">
    <citation type="journal article" date="2021" name="Front. Genet.">
        <title>Chromosome-Level Genome Assembly Reveals Significant Gene Expansion in the Toll and IMD Signaling Pathways of Dendrolimus kikuchii.</title>
        <authorList>
            <person name="Zhou J."/>
            <person name="Wu P."/>
            <person name="Xiong Z."/>
            <person name="Liu N."/>
            <person name="Zhao N."/>
            <person name="Ji M."/>
            <person name="Qiu Y."/>
            <person name="Yang B."/>
        </authorList>
    </citation>
    <scope>NUCLEOTIDE SEQUENCE [LARGE SCALE GENOMIC DNA]</scope>
    <source>
        <strain evidence="1">Ann1</strain>
    </source>
</reference>
<dbReference type="Proteomes" id="UP000824533">
    <property type="component" value="Linkage Group LG07"/>
</dbReference>
<evidence type="ECO:0000313" key="1">
    <source>
        <dbReference type="EMBL" id="KAJ0180039.1"/>
    </source>
</evidence>
<dbReference type="EMBL" id="CM034393">
    <property type="protein sequence ID" value="KAJ0180039.1"/>
    <property type="molecule type" value="Genomic_DNA"/>
</dbReference>
<accession>A0ACC1D8G5</accession>
<protein>
    <submittedName>
        <fullName evidence="1">Uncharacterized protein</fullName>
    </submittedName>
</protein>
<comment type="caution">
    <text evidence="1">The sequence shown here is derived from an EMBL/GenBank/DDBJ whole genome shotgun (WGS) entry which is preliminary data.</text>
</comment>
<keyword evidence="2" id="KW-1185">Reference proteome</keyword>
<gene>
    <name evidence="1" type="ORF">K1T71_004630</name>
</gene>
<sequence length="314" mass="34460">MSTNIPECPPSLKPIQHYLKTASEHDTRDPVVAYWCRLHALQVGLKLTSKKTAEETKLLVGLMDWLEQTKKTQKDNEAISNEVAAQAHLENYALKLFLFADKQDREQNYGKNVVKAFYTAGMIYDVLSTFGELTDEAVQNRKYAKWKAAYIHNCLKNGETPVPGPLQSEDEETNEDGGSTTNSDSQPAPPTNPTMGFTSAADTPPTIPTSFSNSLPDPNAAMRAASQLPPVPYTPDPNPGGFVPYDPTQQPEPPQPAPLYGDITTLPQLSPDQISKAQKYCKWASSALNYDDIKTAIGNLKNALELLQTGHDPA</sequence>